<protein>
    <recommendedName>
        <fullName evidence="3">Class I SAM-dependent methyltransferase</fullName>
    </recommendedName>
</protein>
<comment type="caution">
    <text evidence="1">The sequence shown here is derived from an EMBL/GenBank/DDBJ whole genome shotgun (WGS) entry which is preliminary data.</text>
</comment>
<dbReference type="Pfam" id="PF13489">
    <property type="entry name" value="Methyltransf_23"/>
    <property type="match status" value="1"/>
</dbReference>
<gene>
    <name evidence="1" type="ORF">GCM10023176_21280</name>
</gene>
<name>A0ABP8SI50_9ACTN</name>
<organism evidence="1 2">
    <name type="scientific">Micromonospora coerulea</name>
    <dbReference type="NCBI Taxonomy" id="47856"/>
    <lineage>
        <taxon>Bacteria</taxon>
        <taxon>Bacillati</taxon>
        <taxon>Actinomycetota</taxon>
        <taxon>Actinomycetes</taxon>
        <taxon>Micromonosporales</taxon>
        <taxon>Micromonosporaceae</taxon>
        <taxon>Micromonospora</taxon>
    </lineage>
</organism>
<dbReference type="EMBL" id="BAABGU010000009">
    <property type="protein sequence ID" value="GAA4567925.1"/>
    <property type="molecule type" value="Genomic_DNA"/>
</dbReference>
<dbReference type="RefSeq" id="WP_200213984.1">
    <property type="nucleotide sequence ID" value="NZ_BAABGU010000009.1"/>
</dbReference>
<dbReference type="CDD" id="cd02440">
    <property type="entry name" value="AdoMet_MTases"/>
    <property type="match status" value="1"/>
</dbReference>
<dbReference type="InterPro" id="IPR029063">
    <property type="entry name" value="SAM-dependent_MTases_sf"/>
</dbReference>
<dbReference type="Gene3D" id="3.40.50.150">
    <property type="entry name" value="Vaccinia Virus protein VP39"/>
    <property type="match status" value="1"/>
</dbReference>
<evidence type="ECO:0008006" key="3">
    <source>
        <dbReference type="Google" id="ProtNLM"/>
    </source>
</evidence>
<reference evidence="2" key="1">
    <citation type="journal article" date="2019" name="Int. J. Syst. Evol. Microbiol.">
        <title>The Global Catalogue of Microorganisms (GCM) 10K type strain sequencing project: providing services to taxonomists for standard genome sequencing and annotation.</title>
        <authorList>
            <consortium name="The Broad Institute Genomics Platform"/>
            <consortium name="The Broad Institute Genome Sequencing Center for Infectious Disease"/>
            <person name="Wu L."/>
            <person name="Ma J."/>
        </authorList>
    </citation>
    <scope>NUCLEOTIDE SEQUENCE [LARGE SCALE GENOMIC DNA]</scope>
    <source>
        <strain evidence="2">JCM 3175</strain>
    </source>
</reference>
<keyword evidence="2" id="KW-1185">Reference proteome</keyword>
<evidence type="ECO:0000313" key="2">
    <source>
        <dbReference type="Proteomes" id="UP001500307"/>
    </source>
</evidence>
<proteinExistence type="predicted"/>
<dbReference type="Proteomes" id="UP001500307">
    <property type="component" value="Unassembled WGS sequence"/>
</dbReference>
<dbReference type="SUPFAM" id="SSF53335">
    <property type="entry name" value="S-adenosyl-L-methionine-dependent methyltransferases"/>
    <property type="match status" value="1"/>
</dbReference>
<evidence type="ECO:0000313" key="1">
    <source>
        <dbReference type="EMBL" id="GAA4567925.1"/>
    </source>
</evidence>
<accession>A0ABP8SI50</accession>
<sequence length="238" mass="26199">MEATEIRKLAALEDTHWWYRERRALLGRALRRLAAAGTRPGRALDIGAAGGGNTRVLRAHGWRPLALEYSAEGAGVARERGLDVIRADARHLPVPSASLGLVVAFDILEHFDEDHLAAAEIRRTLRPGGTALIAVPCDMRLWSAHDVAVGHVRRYERAGLRAVVAKAGLVVDELWSWNVILRPVAAWRRRSSTGSDLADPHPVVNLGLRTIITAERYLPVRSLPGVSLMLRAHRPTED</sequence>